<comment type="caution">
    <text evidence="2">The sequence shown here is derived from an EMBL/GenBank/DDBJ whole genome shotgun (WGS) entry which is preliminary data.</text>
</comment>
<evidence type="ECO:0000256" key="1">
    <source>
        <dbReference type="SAM" id="SignalP"/>
    </source>
</evidence>
<proteinExistence type="predicted"/>
<evidence type="ECO:0000313" key="3">
    <source>
        <dbReference type="Proteomes" id="UP001597063"/>
    </source>
</evidence>
<protein>
    <recommendedName>
        <fullName evidence="4">Secreted protein</fullName>
    </recommendedName>
</protein>
<keyword evidence="3" id="KW-1185">Reference proteome</keyword>
<gene>
    <name evidence="2" type="ORF">ACFQZM_11950</name>
</gene>
<dbReference type="Proteomes" id="UP001597063">
    <property type="component" value="Unassembled WGS sequence"/>
</dbReference>
<evidence type="ECO:0008006" key="4">
    <source>
        <dbReference type="Google" id="ProtNLM"/>
    </source>
</evidence>
<dbReference type="RefSeq" id="WP_131761328.1">
    <property type="nucleotide sequence ID" value="NZ_CAACUY010000160.1"/>
</dbReference>
<dbReference type="EMBL" id="JBHTGP010000006">
    <property type="protein sequence ID" value="MFD0685213.1"/>
    <property type="molecule type" value="Genomic_DNA"/>
</dbReference>
<feature type="chain" id="PRO_5045497136" description="Secreted protein" evidence="1">
    <location>
        <begin position="39"/>
        <end position="264"/>
    </location>
</feature>
<accession>A0ABW2XIF7</accession>
<sequence length="264" mass="27494">MRSPFRRRGRTAKAALALGAALSGTVLSATALSAPASAAEPIPSFSFAKCPALPAGADPTWWNCNVAIISGGQFKLGKLDQRLTSPMTLTYAVGFDPETLEQKVVVGGFQADRMLVQPGIFGDPILTAVYAKPEYGGFMDLVNGDVLLNLKVKVINPVLGGNCYIGTSSNPIKLHLTFGTTSPPPPNKPITGSYPVDVSTDPPVFKATMVDNSFAVPGGSNCGPISAGGLNWIVNLQGGLPSAAGNNAAVFTEYVSYKPYTEIS</sequence>
<feature type="signal peptide" evidence="1">
    <location>
        <begin position="1"/>
        <end position="38"/>
    </location>
</feature>
<keyword evidence="1" id="KW-0732">Signal</keyword>
<evidence type="ECO:0000313" key="2">
    <source>
        <dbReference type="EMBL" id="MFD0685213.1"/>
    </source>
</evidence>
<organism evidence="2 3">
    <name type="scientific">Actinomadura fibrosa</name>
    <dbReference type="NCBI Taxonomy" id="111802"/>
    <lineage>
        <taxon>Bacteria</taxon>
        <taxon>Bacillati</taxon>
        <taxon>Actinomycetota</taxon>
        <taxon>Actinomycetes</taxon>
        <taxon>Streptosporangiales</taxon>
        <taxon>Thermomonosporaceae</taxon>
        <taxon>Actinomadura</taxon>
    </lineage>
</organism>
<reference evidence="3" key="1">
    <citation type="journal article" date="2019" name="Int. J. Syst. Evol. Microbiol.">
        <title>The Global Catalogue of Microorganisms (GCM) 10K type strain sequencing project: providing services to taxonomists for standard genome sequencing and annotation.</title>
        <authorList>
            <consortium name="The Broad Institute Genomics Platform"/>
            <consortium name="The Broad Institute Genome Sequencing Center for Infectious Disease"/>
            <person name="Wu L."/>
            <person name="Ma J."/>
        </authorList>
    </citation>
    <scope>NUCLEOTIDE SEQUENCE [LARGE SCALE GENOMIC DNA]</scope>
    <source>
        <strain evidence="3">JCM 9371</strain>
    </source>
</reference>
<name>A0ABW2XIF7_9ACTN</name>